<evidence type="ECO:0000313" key="4">
    <source>
        <dbReference type="Proteomes" id="UP000054937"/>
    </source>
</evidence>
<dbReference type="Gene3D" id="2.130.10.30">
    <property type="entry name" value="Regulator of chromosome condensation 1/beta-lactamase-inhibitor protein II"/>
    <property type="match status" value="2"/>
</dbReference>
<evidence type="ECO:0000256" key="1">
    <source>
        <dbReference type="ARBA" id="ARBA00022737"/>
    </source>
</evidence>
<gene>
    <name evidence="3" type="ORF">PPERSA_08535</name>
</gene>
<dbReference type="PRINTS" id="PR00633">
    <property type="entry name" value="RCCNDNSATION"/>
</dbReference>
<dbReference type="InterPro" id="IPR009091">
    <property type="entry name" value="RCC1/BLIP-II"/>
</dbReference>
<feature type="repeat" description="RCC1" evidence="2">
    <location>
        <begin position="170"/>
        <end position="224"/>
    </location>
</feature>
<name>A0A0V0R6J4_PSEPJ</name>
<dbReference type="EMBL" id="LDAU01000040">
    <property type="protein sequence ID" value="KRX10132.1"/>
    <property type="molecule type" value="Genomic_DNA"/>
</dbReference>
<keyword evidence="1" id="KW-0677">Repeat</keyword>
<accession>A0A0V0R6J4</accession>
<dbReference type="PANTHER" id="PTHR22870">
    <property type="entry name" value="REGULATOR OF CHROMOSOME CONDENSATION"/>
    <property type="match status" value="1"/>
</dbReference>
<protein>
    <submittedName>
        <fullName evidence="3">Regulator of chromosome condensation 1/beta-lactamase-inhibitor protein II</fullName>
    </submittedName>
</protein>
<dbReference type="OrthoDB" id="312459at2759"/>
<evidence type="ECO:0000256" key="2">
    <source>
        <dbReference type="PROSITE-ProRule" id="PRU00235"/>
    </source>
</evidence>
<dbReference type="InParanoid" id="A0A0V0R6J4"/>
<feature type="repeat" description="RCC1" evidence="2">
    <location>
        <begin position="225"/>
        <end position="276"/>
    </location>
</feature>
<comment type="caution">
    <text evidence="3">The sequence shown here is derived from an EMBL/GenBank/DDBJ whole genome shotgun (WGS) entry which is preliminary data.</text>
</comment>
<dbReference type="Proteomes" id="UP000054937">
    <property type="component" value="Unassembled WGS sequence"/>
</dbReference>
<keyword evidence="4" id="KW-1185">Reference proteome</keyword>
<sequence length="373" mass="42497">MPDISQYYDYQETINTQNIPYIQKLHIQIDGCQKILFSKTGANHNLFVDQNGQLFGFGYNNYGQLGQNDNNQYNKAVKINLPNYQQQNDSIKQIEIVDNTNLIVSKNGKAYIWPYIQNESHQQDDEIRQKNFKNQSPHCNLINQIQIQQNIIVESAALGKDFCLLLTNQGTLYSFGSNNKNGQLGLGDQESRNSPQIISEIPKIGDKIMQIQAGFQHALARTKNGTIYAWGQGTQGQLGNQLLQDSCIPIKVEQPQNVQVLQICCGKFSSFTLCSNKKIFFWGQIGQKKGIILGPQEFQWHQYLPDFLKNQKNNDQIQPVQIFSDYSKSMGLIGLRFIDTRKNKEISLNIKNKLQLQFIKKLNQANSNPGNKG</sequence>
<feature type="repeat" description="RCC1" evidence="2">
    <location>
        <begin position="52"/>
        <end position="107"/>
    </location>
</feature>
<dbReference type="Pfam" id="PF00415">
    <property type="entry name" value="RCC1"/>
    <property type="match status" value="2"/>
</dbReference>
<dbReference type="Pfam" id="PF13540">
    <property type="entry name" value="RCC1_2"/>
    <property type="match status" value="1"/>
</dbReference>
<evidence type="ECO:0000313" key="3">
    <source>
        <dbReference type="EMBL" id="KRX10132.1"/>
    </source>
</evidence>
<dbReference type="InterPro" id="IPR000408">
    <property type="entry name" value="Reg_chr_condens"/>
</dbReference>
<dbReference type="SUPFAM" id="SSF50985">
    <property type="entry name" value="RCC1/BLIP-II"/>
    <property type="match status" value="1"/>
</dbReference>
<reference evidence="3 4" key="1">
    <citation type="journal article" date="2015" name="Sci. Rep.">
        <title>Genome of the facultative scuticociliatosis pathogen Pseudocohnilembus persalinus provides insight into its virulence through horizontal gene transfer.</title>
        <authorList>
            <person name="Xiong J."/>
            <person name="Wang G."/>
            <person name="Cheng J."/>
            <person name="Tian M."/>
            <person name="Pan X."/>
            <person name="Warren A."/>
            <person name="Jiang C."/>
            <person name="Yuan D."/>
            <person name="Miao W."/>
        </authorList>
    </citation>
    <scope>NUCLEOTIDE SEQUENCE [LARGE SCALE GENOMIC DNA]</scope>
    <source>
        <strain evidence="3">36N120E</strain>
    </source>
</reference>
<dbReference type="AlphaFoldDB" id="A0A0V0R6J4"/>
<dbReference type="PROSITE" id="PS50012">
    <property type="entry name" value="RCC1_3"/>
    <property type="match status" value="3"/>
</dbReference>
<proteinExistence type="predicted"/>
<dbReference type="PANTHER" id="PTHR22870:SF408">
    <property type="entry name" value="OS09G0560450 PROTEIN"/>
    <property type="match status" value="1"/>
</dbReference>
<dbReference type="InterPro" id="IPR051210">
    <property type="entry name" value="Ub_ligase/GEF_domain"/>
</dbReference>
<organism evidence="3 4">
    <name type="scientific">Pseudocohnilembus persalinus</name>
    <name type="common">Ciliate</name>
    <dbReference type="NCBI Taxonomy" id="266149"/>
    <lineage>
        <taxon>Eukaryota</taxon>
        <taxon>Sar</taxon>
        <taxon>Alveolata</taxon>
        <taxon>Ciliophora</taxon>
        <taxon>Intramacronucleata</taxon>
        <taxon>Oligohymenophorea</taxon>
        <taxon>Scuticociliatia</taxon>
        <taxon>Philasterida</taxon>
        <taxon>Pseudocohnilembidae</taxon>
        <taxon>Pseudocohnilembus</taxon>
    </lineage>
</organism>